<keyword evidence="2" id="KW-1185">Reference proteome</keyword>
<evidence type="ECO:0008006" key="3">
    <source>
        <dbReference type="Google" id="ProtNLM"/>
    </source>
</evidence>
<dbReference type="HOGENOM" id="CLU_1721492_0_0_9"/>
<dbReference type="NCBIfam" id="TIGR02532">
    <property type="entry name" value="IV_pilin_GFxxxE"/>
    <property type="match status" value="1"/>
</dbReference>
<dbReference type="AlphaFoldDB" id="M1E5D9"/>
<organism evidence="1 2">
    <name type="scientific">Thermodesulfobium narugense DSM 14796</name>
    <dbReference type="NCBI Taxonomy" id="747365"/>
    <lineage>
        <taxon>Bacteria</taxon>
        <taxon>Pseudomonadati</taxon>
        <taxon>Thermodesulfobiota</taxon>
        <taxon>Thermodesulfobiia</taxon>
        <taxon>Thermodesulfobiales</taxon>
        <taxon>Thermodesulfobiaceae</taxon>
        <taxon>Thermodesulfobium</taxon>
    </lineage>
</organism>
<dbReference type="RefSeq" id="WP_013756743.1">
    <property type="nucleotide sequence ID" value="NC_015499.1"/>
</dbReference>
<dbReference type="OrthoDB" id="9832601at2"/>
<protein>
    <recommendedName>
        <fullName evidence="3">Prepilin-type N-terminal cleavage/methylation domain-containing protein</fullName>
    </recommendedName>
</protein>
<gene>
    <name evidence="1" type="ORF">Thena_1407</name>
</gene>
<proteinExistence type="predicted"/>
<dbReference type="InterPro" id="IPR045584">
    <property type="entry name" value="Pilin-like"/>
</dbReference>
<dbReference type="eggNOG" id="COG4967">
    <property type="taxonomic scope" value="Bacteria"/>
</dbReference>
<evidence type="ECO:0000313" key="1">
    <source>
        <dbReference type="EMBL" id="AEE15022.1"/>
    </source>
</evidence>
<dbReference type="Proteomes" id="UP000011765">
    <property type="component" value="Chromosome"/>
</dbReference>
<dbReference type="InterPro" id="IPR012902">
    <property type="entry name" value="N_methyl_site"/>
</dbReference>
<sequence length="152" mass="16209">MAFFSMKKNKLGFTLIELMVAAVLLAFGLMTLAASLLGSIRAQEAAAQQTNAQGLVNQKLAQLSAMANLQNSSDVTVGWNTFLAQNNSTETVTINHSLTGTRKVTIIDNNPGTQYEYADVIVTVSYNCGKPGGALCQVQGFEHIDKPQAVSP</sequence>
<reference evidence="1 2" key="1">
    <citation type="submission" date="2011-04" db="EMBL/GenBank/DDBJ databases">
        <title>The complete genome of Thermodesulfobium narugense DSM 14796.</title>
        <authorList>
            <consortium name="US DOE Joint Genome Institute (JGI-PGF)"/>
            <person name="Lucas S."/>
            <person name="Han J."/>
            <person name="Lapidus A."/>
            <person name="Bruce D."/>
            <person name="Goodwin L."/>
            <person name="Pitluck S."/>
            <person name="Peters L."/>
            <person name="Kyrpides N."/>
            <person name="Mavromatis K."/>
            <person name="Pagani I."/>
            <person name="Ivanova N."/>
            <person name="Ovchinnikova G."/>
            <person name="Zhang X."/>
            <person name="Saunders L."/>
            <person name="Detter J.C."/>
            <person name="Tapia R."/>
            <person name="Han C."/>
            <person name="Land M."/>
            <person name="Hauser L."/>
            <person name="Markowitz V."/>
            <person name="Cheng J.-F."/>
            <person name="Hugenholtz P."/>
            <person name="Woyke T."/>
            <person name="Wu D."/>
            <person name="Spring S."/>
            <person name="Schroeder M."/>
            <person name="Brambilla E."/>
            <person name="Klenk H.-P."/>
            <person name="Eisen J.A."/>
        </authorList>
    </citation>
    <scope>NUCLEOTIDE SEQUENCE [LARGE SCALE GENOMIC DNA]</scope>
    <source>
        <strain evidence="1 2">DSM 14796</strain>
    </source>
</reference>
<dbReference type="EMBL" id="CP002690">
    <property type="protein sequence ID" value="AEE15022.1"/>
    <property type="molecule type" value="Genomic_DNA"/>
</dbReference>
<evidence type="ECO:0000313" key="2">
    <source>
        <dbReference type="Proteomes" id="UP000011765"/>
    </source>
</evidence>
<dbReference type="KEGG" id="tnr:Thena_1407"/>
<dbReference type="Pfam" id="PF07963">
    <property type="entry name" value="N_methyl"/>
    <property type="match status" value="1"/>
</dbReference>
<dbReference type="STRING" id="747365.Thena_1407"/>
<accession>M1E5D9</accession>
<name>M1E5D9_9BACT</name>
<dbReference type="SUPFAM" id="SSF54523">
    <property type="entry name" value="Pili subunits"/>
    <property type="match status" value="1"/>
</dbReference>